<dbReference type="GO" id="GO:0016887">
    <property type="term" value="F:ATP hydrolysis activity"/>
    <property type="evidence" value="ECO:0007669"/>
    <property type="project" value="InterPro"/>
</dbReference>
<feature type="non-terminal residue" evidence="6">
    <location>
        <position position="913"/>
    </location>
</feature>
<reference evidence="6 7" key="1">
    <citation type="submission" date="2014-04" db="EMBL/GenBank/DDBJ databases">
        <title>Genome evolution of avian class.</title>
        <authorList>
            <person name="Zhang G."/>
            <person name="Li C."/>
        </authorList>
    </citation>
    <scope>NUCLEOTIDE SEQUENCE [LARGE SCALE GENOMIC DNA]</scope>
    <source>
        <strain evidence="6">BGI_Z169</strain>
    </source>
</reference>
<dbReference type="SMART" id="SM01340">
    <property type="entry name" value="DNA_mis_repair"/>
    <property type="match status" value="1"/>
</dbReference>
<dbReference type="InterPro" id="IPR014762">
    <property type="entry name" value="DNA_mismatch_repair_CS"/>
</dbReference>
<evidence type="ECO:0000313" key="7">
    <source>
        <dbReference type="Proteomes" id="UP000053119"/>
    </source>
</evidence>
<dbReference type="InterPro" id="IPR013507">
    <property type="entry name" value="DNA_mismatch_S5_2-like"/>
</dbReference>
<dbReference type="GO" id="GO:0140664">
    <property type="term" value="F:ATP-dependent DNA damage sensor activity"/>
    <property type="evidence" value="ECO:0007669"/>
    <property type="project" value="InterPro"/>
</dbReference>
<dbReference type="Gene3D" id="3.30.565.10">
    <property type="entry name" value="Histidine kinase-like ATPase, C-terminal domain"/>
    <property type="match status" value="1"/>
</dbReference>
<keyword evidence="7" id="KW-1185">Reference proteome</keyword>
<dbReference type="GO" id="GO:0032389">
    <property type="term" value="C:MutLalpha complex"/>
    <property type="evidence" value="ECO:0007669"/>
    <property type="project" value="TreeGrafter"/>
</dbReference>
<protein>
    <submittedName>
        <fullName evidence="6">PMS1 protein 1</fullName>
    </submittedName>
</protein>
<dbReference type="EMBL" id="KK502039">
    <property type="protein sequence ID" value="KFP19889.1"/>
    <property type="molecule type" value="Genomic_DNA"/>
</dbReference>
<dbReference type="Pfam" id="PF01119">
    <property type="entry name" value="DNA_mis_repair"/>
    <property type="match status" value="1"/>
</dbReference>
<dbReference type="CDD" id="cd21985">
    <property type="entry name" value="HMG-box_PMS1"/>
    <property type="match status" value="1"/>
</dbReference>
<feature type="region of interest" description="Disordered" evidence="4">
    <location>
        <begin position="441"/>
        <end position="464"/>
    </location>
</feature>
<feature type="compositionally biased region" description="Polar residues" evidence="4">
    <location>
        <begin position="444"/>
        <end position="454"/>
    </location>
</feature>
<comment type="similarity">
    <text evidence="1">Belongs to the DNA mismatch repair MutL/HexB family.</text>
</comment>
<dbReference type="PANTHER" id="PTHR10073">
    <property type="entry name" value="DNA MISMATCH REPAIR PROTEIN MLH, PMS, MUTL"/>
    <property type="match status" value="1"/>
</dbReference>
<evidence type="ECO:0000313" key="6">
    <source>
        <dbReference type="EMBL" id="KFP19889.1"/>
    </source>
</evidence>
<dbReference type="Pfam" id="PF00505">
    <property type="entry name" value="HMG_box"/>
    <property type="match status" value="1"/>
</dbReference>
<dbReference type="SUPFAM" id="SSF54211">
    <property type="entry name" value="Ribosomal protein S5 domain 2-like"/>
    <property type="match status" value="1"/>
</dbReference>
<evidence type="ECO:0000259" key="5">
    <source>
        <dbReference type="PROSITE" id="PS50118"/>
    </source>
</evidence>
<dbReference type="Proteomes" id="UP000053119">
    <property type="component" value="Unassembled WGS sequence"/>
</dbReference>
<dbReference type="CDD" id="cd16926">
    <property type="entry name" value="HATPase_MutL-MLH-PMS-like"/>
    <property type="match status" value="1"/>
</dbReference>
<dbReference type="InterPro" id="IPR002099">
    <property type="entry name" value="MutL/Mlh/PMS"/>
</dbReference>
<accession>A0A091JFV3</accession>
<dbReference type="GO" id="GO:0006298">
    <property type="term" value="P:mismatch repair"/>
    <property type="evidence" value="ECO:0007669"/>
    <property type="project" value="InterPro"/>
</dbReference>
<dbReference type="InterPro" id="IPR038973">
    <property type="entry name" value="MutL/Mlh/Pms-like"/>
</dbReference>
<feature type="domain" description="HMG box" evidence="5">
    <location>
        <begin position="566"/>
        <end position="631"/>
    </location>
</feature>
<dbReference type="SMART" id="SM00398">
    <property type="entry name" value="HMG"/>
    <property type="match status" value="1"/>
</dbReference>
<keyword evidence="3" id="KW-0539">Nucleus</keyword>
<evidence type="ECO:0000256" key="1">
    <source>
        <dbReference type="ARBA" id="ARBA00006082"/>
    </source>
</evidence>
<gene>
    <name evidence="6" type="ORF">Z169_07084</name>
</gene>
<dbReference type="InterPro" id="IPR009071">
    <property type="entry name" value="HMG_box_dom"/>
</dbReference>
<dbReference type="SUPFAM" id="SSF47095">
    <property type="entry name" value="HMG-box"/>
    <property type="match status" value="1"/>
</dbReference>
<evidence type="ECO:0000256" key="2">
    <source>
        <dbReference type="ARBA" id="ARBA00022763"/>
    </source>
</evidence>
<dbReference type="Pfam" id="PF13589">
    <property type="entry name" value="HATPase_c_3"/>
    <property type="match status" value="1"/>
</dbReference>
<feature type="DNA-binding region" description="HMG box" evidence="3">
    <location>
        <begin position="566"/>
        <end position="631"/>
    </location>
</feature>
<dbReference type="AlphaFoldDB" id="A0A091JFV3"/>
<organism evidence="6 7">
    <name type="scientific">Egretta garzetta</name>
    <name type="common">Little egret</name>
    <dbReference type="NCBI Taxonomy" id="188379"/>
    <lineage>
        <taxon>Eukaryota</taxon>
        <taxon>Metazoa</taxon>
        <taxon>Chordata</taxon>
        <taxon>Craniata</taxon>
        <taxon>Vertebrata</taxon>
        <taxon>Euteleostomi</taxon>
        <taxon>Archelosauria</taxon>
        <taxon>Archosauria</taxon>
        <taxon>Dinosauria</taxon>
        <taxon>Saurischia</taxon>
        <taxon>Theropoda</taxon>
        <taxon>Coelurosauria</taxon>
        <taxon>Aves</taxon>
        <taxon>Neognathae</taxon>
        <taxon>Neoaves</taxon>
        <taxon>Aequornithes</taxon>
        <taxon>Pelecaniformes</taxon>
        <taxon>Ardeidae</taxon>
        <taxon>Egretta</taxon>
    </lineage>
</organism>
<dbReference type="GO" id="GO:0030983">
    <property type="term" value="F:mismatched DNA binding"/>
    <property type="evidence" value="ECO:0007669"/>
    <property type="project" value="InterPro"/>
</dbReference>
<evidence type="ECO:0000256" key="4">
    <source>
        <dbReference type="SAM" id="MobiDB-lite"/>
    </source>
</evidence>
<dbReference type="Gene3D" id="1.10.30.10">
    <property type="entry name" value="High mobility group box domain"/>
    <property type="match status" value="1"/>
</dbReference>
<dbReference type="PANTHER" id="PTHR10073:SF54">
    <property type="entry name" value="PMS1 PROTEIN HOMOLOG 1"/>
    <property type="match status" value="1"/>
</dbReference>
<sequence length="913" mass="102897">MKQLSAETIRLLSSSQVITSVVSVVKELIENSLDASATNIDIKLEDYGFNKIEVRDNGNGIKVDDVPVMAIKHYTSKISSSEDLERLTTYGFRGEALGSICCISEVLITTKTAADDFSTQYALDSNGHVTSKKPSHLGQGTTVTVLKLFKNLPVRKQFYSTNRKCKEELKKVQDLLTAYGIIKPDVRITFTHNKAVIWQKTRVSDHKMACMSVLGTAVMGSMVPFQHCCEDPEINLSGFLPKAESDSSLTSLSSSERSFIFINNRPVHQKEILKYYSLVAHKDSTRLYPVFFLNITLPASAVDVNLTPDKTQVLLHYKESVLLAVENVLKSLYGPLPDIVPGESNKTDVTSEDMFVHRTEQTDVVVNEMGPSGNDDLHAHTSFLSFSSDTQNCQAEKNTEICLNHQTFCGDNVRSCLDKKEVSKSDAFPNSSLNLLCEKERNGQDTTDIQSNSVPVDPKSRKADEHLLSSDNIDEIEKNEGSLVPKDLPEISADNWSMGSGFKNHLGDNLEPVKILIPEVGGKQSEHTGEQSNDPQISNQSIKKRNVISDKFGHVTAYDLISSRIIKKPKSAIGFFTQECRPKLITDNPKTSMEEILDEQWKNLNEEEKKNYEIKAAQDLERYNREVKKAMGQTVQRPTKEAEKQKPKLKTSPSNQQKLDKIFHAQTEKKQKPEQPMKIATVPFSLSSCRHQRQEKKDSDEHELFLIRRQSFPDVWIFATEKKLMLLNPYRLEEVLLCKRLLMNHKLPVEKLDKPIVLTDSLIGGFQYMAALYKMQKDYQSFNGSAYLSDPRLVANGFQIKVIEGASATESHLEIEGMANCLPYYGVSDLKEILNAVVNGNAKELYECRPLKVVNYLEGEAVRLARQLPLHLSKEDVQNTIYRMKQQLGKENKGCVHGRPFFHHLTDIPEVDK</sequence>
<dbReference type="GO" id="GO:0005524">
    <property type="term" value="F:ATP binding"/>
    <property type="evidence" value="ECO:0007669"/>
    <property type="project" value="InterPro"/>
</dbReference>
<dbReference type="PROSITE" id="PS50118">
    <property type="entry name" value="HMG_BOX_2"/>
    <property type="match status" value="1"/>
</dbReference>
<proteinExistence type="inferred from homology"/>
<keyword evidence="3" id="KW-0238">DNA-binding</keyword>
<dbReference type="FunFam" id="1.10.30.10:FF:000026">
    <property type="entry name" value="PMS1 homolog 1, mismatch repair system component"/>
    <property type="match status" value="1"/>
</dbReference>
<dbReference type="FunFam" id="3.30.230.10:FF:000030">
    <property type="entry name" value="PMS1 homolog 1, mismatch repair system component"/>
    <property type="match status" value="1"/>
</dbReference>
<dbReference type="STRING" id="188379.A0A091JFV3"/>
<dbReference type="SUPFAM" id="SSF55874">
    <property type="entry name" value="ATPase domain of HSP90 chaperone/DNA topoisomerase II/histidine kinase"/>
    <property type="match status" value="1"/>
</dbReference>
<name>A0A091JFV3_EGRGA</name>
<keyword evidence="2" id="KW-0227">DNA damage</keyword>
<dbReference type="PROSITE" id="PS00058">
    <property type="entry name" value="DNA_MISMATCH_REPAIR_1"/>
    <property type="match status" value="1"/>
</dbReference>
<dbReference type="CDD" id="cd03485">
    <property type="entry name" value="MutL_Trans_hPMS_1_like"/>
    <property type="match status" value="1"/>
</dbReference>
<dbReference type="InterPro" id="IPR036890">
    <property type="entry name" value="HATPase_C_sf"/>
</dbReference>
<dbReference type="Gene3D" id="3.30.230.10">
    <property type="match status" value="1"/>
</dbReference>
<dbReference type="FunFam" id="3.30.565.10:FF:000017">
    <property type="entry name" value="PMS1 homolog 1, mismatch repair system component"/>
    <property type="match status" value="1"/>
</dbReference>
<evidence type="ECO:0000256" key="3">
    <source>
        <dbReference type="PROSITE-ProRule" id="PRU00267"/>
    </source>
</evidence>
<dbReference type="NCBIfam" id="TIGR00585">
    <property type="entry name" value="mutl"/>
    <property type="match status" value="1"/>
</dbReference>
<dbReference type="InterPro" id="IPR036910">
    <property type="entry name" value="HMG_box_dom_sf"/>
</dbReference>
<dbReference type="InterPro" id="IPR014721">
    <property type="entry name" value="Ribsml_uS5_D2-typ_fold_subgr"/>
</dbReference>
<feature type="region of interest" description="Disordered" evidence="4">
    <location>
        <begin position="630"/>
        <end position="659"/>
    </location>
</feature>
<dbReference type="InterPro" id="IPR020568">
    <property type="entry name" value="Ribosomal_Su5_D2-typ_SF"/>
</dbReference>